<dbReference type="GO" id="GO:0008706">
    <property type="term" value="F:6-phospho-beta-glucosidase activity"/>
    <property type="evidence" value="ECO:0007669"/>
    <property type="project" value="UniProtKB-EC"/>
</dbReference>
<proteinExistence type="inferred from homology"/>
<organism evidence="2 3">
    <name type="scientific">Alkalicoccobacillus murimartini</name>
    <dbReference type="NCBI Taxonomy" id="171685"/>
    <lineage>
        <taxon>Bacteria</taxon>
        <taxon>Bacillati</taxon>
        <taxon>Bacillota</taxon>
        <taxon>Bacilli</taxon>
        <taxon>Bacillales</taxon>
        <taxon>Bacillaceae</taxon>
        <taxon>Alkalicoccobacillus</taxon>
    </lineage>
</organism>
<keyword evidence="3" id="KW-1185">Reference proteome</keyword>
<protein>
    <submittedName>
        <fullName evidence="2">6-phospho-beta-glucosidase</fullName>
        <ecNumber evidence="2">3.2.1.86</ecNumber>
    </submittedName>
</protein>
<dbReference type="PANTHER" id="PTHR10353:SF296">
    <property type="entry name" value="6-PHOSPHO-BETA-GLUCOSIDASE"/>
    <property type="match status" value="1"/>
</dbReference>
<reference evidence="2 3" key="1">
    <citation type="submission" date="2023-07" db="EMBL/GenBank/DDBJ databases">
        <title>Genomic Encyclopedia of Type Strains, Phase IV (KMG-IV): sequencing the most valuable type-strain genomes for metagenomic binning, comparative biology and taxonomic classification.</title>
        <authorList>
            <person name="Goeker M."/>
        </authorList>
    </citation>
    <scope>NUCLEOTIDE SEQUENCE [LARGE SCALE GENOMIC DNA]</scope>
    <source>
        <strain evidence="2 3">DSM 19154</strain>
    </source>
</reference>
<dbReference type="PANTHER" id="PTHR10353">
    <property type="entry name" value="GLYCOSYL HYDROLASE"/>
    <property type="match status" value="1"/>
</dbReference>
<dbReference type="InterPro" id="IPR017853">
    <property type="entry name" value="GH"/>
</dbReference>
<dbReference type="RefSeq" id="WP_306982500.1">
    <property type="nucleotide sequence ID" value="NZ_JAUSUA010000002.1"/>
</dbReference>
<dbReference type="PROSITE" id="PS00653">
    <property type="entry name" value="GLYCOSYL_HYDROL_F1_2"/>
    <property type="match status" value="1"/>
</dbReference>
<dbReference type="PRINTS" id="PR00131">
    <property type="entry name" value="GLHYDRLASE1"/>
</dbReference>
<dbReference type="Pfam" id="PF00232">
    <property type="entry name" value="Glyco_hydro_1"/>
    <property type="match status" value="1"/>
</dbReference>
<keyword evidence="2" id="KW-0378">Hydrolase</keyword>
<dbReference type="Gene3D" id="3.20.20.80">
    <property type="entry name" value="Glycosidases"/>
    <property type="match status" value="1"/>
</dbReference>
<comment type="similarity">
    <text evidence="1">Belongs to the glycosyl hydrolase 1 family.</text>
</comment>
<dbReference type="Proteomes" id="UP001225034">
    <property type="component" value="Unassembled WGS sequence"/>
</dbReference>
<dbReference type="InterPro" id="IPR033132">
    <property type="entry name" value="GH_1_N_CS"/>
</dbReference>
<comment type="caution">
    <text evidence="2">The sequence shown here is derived from an EMBL/GenBank/DDBJ whole genome shotgun (WGS) entry which is preliminary data.</text>
</comment>
<evidence type="ECO:0000256" key="1">
    <source>
        <dbReference type="RuleBase" id="RU003690"/>
    </source>
</evidence>
<keyword evidence="2" id="KW-0326">Glycosidase</keyword>
<dbReference type="SUPFAM" id="SSF51445">
    <property type="entry name" value="(Trans)glycosidases"/>
    <property type="match status" value="1"/>
</dbReference>
<sequence length="482" mass="55749">MTTTNGFPEGFYWGGATAANQVEGAWLEDGKGVSTLDMYTGGSLHQKRRITLELDSEERYPTHEAIDFYHHYKEDIKLFAEMGFKMFRLSINWTRIFPNGDEKEPNEAGLEFYDRVFEELQKYGIEPLVTIAHYEFPFHLSKTINGWASREMIDHYVRYSEVLFNRYKDIVKYWIPFNEMNCLTLSQKAYQAGGIIYDESGELINLTKDNAELRFQALHHQFIANALIVKKGREINPDFQFGSMITHLTFYPLTCNPADIILATREMQMKVYYCADVLHRGKYPSYADHFFKEEGITIKKEAGDDLLLKENTVDYCSFSYYMSVCVSADPNQEQTGGNLLGGVKNPYLVESEWKWQIDPIGLRYTLHTLNDRYQVPLMIVENGLGASDERNEDGEIHDDYRIDYFKSHLSEMKQAIKEGVPLIAYTSWACIDSVSLGTGEMKKRYGFIYVDKQDDGTGSMKRIKKKSFDWYKQVIKTNGADI</sequence>
<accession>A0ABT9YIG5</accession>
<name>A0ABT9YIG5_9BACI</name>
<evidence type="ECO:0000313" key="2">
    <source>
        <dbReference type="EMBL" id="MDQ0207316.1"/>
    </source>
</evidence>
<dbReference type="EMBL" id="JAUSUA010000002">
    <property type="protein sequence ID" value="MDQ0207316.1"/>
    <property type="molecule type" value="Genomic_DNA"/>
</dbReference>
<evidence type="ECO:0000313" key="3">
    <source>
        <dbReference type="Proteomes" id="UP001225034"/>
    </source>
</evidence>
<dbReference type="InterPro" id="IPR001360">
    <property type="entry name" value="Glyco_hydro_1"/>
</dbReference>
<dbReference type="EC" id="3.2.1.86" evidence="2"/>
<gene>
    <name evidence="2" type="ORF">J2S05_002115</name>
</gene>